<evidence type="ECO:0000256" key="3">
    <source>
        <dbReference type="ARBA" id="ARBA00022723"/>
    </source>
</evidence>
<dbReference type="InterPro" id="IPR036396">
    <property type="entry name" value="Cyt_P450_sf"/>
</dbReference>
<keyword evidence="4" id="KW-0560">Oxidoreductase</keyword>
<dbReference type="GO" id="GO:0020037">
    <property type="term" value="F:heme binding"/>
    <property type="evidence" value="ECO:0007669"/>
    <property type="project" value="InterPro"/>
</dbReference>
<dbReference type="AlphaFoldDB" id="A0A8X6YB93"/>
<dbReference type="OrthoDB" id="6431779at2759"/>
<dbReference type="GO" id="GO:0016705">
    <property type="term" value="F:oxidoreductase activity, acting on paired donors, with incorporation or reduction of molecular oxygen"/>
    <property type="evidence" value="ECO:0007669"/>
    <property type="project" value="InterPro"/>
</dbReference>
<name>A0A8X6YB93_9ARAC</name>
<sequence length="232" mass="26790">MVGIFKECSNTLANNFQALAEAGKPIDAKRVYGTFTMDIIASSAFSTKLDSHNDPDNKFVKMARTVFSRRLGLKFILFLMAPRLTKFLRIQIFASEASNFFKDTTLQIIEQRKRTGQVRNDFLQLLMDTAKKCRRSKNGKRPIKKKTLHPTTKTVTLGIISLKQSHQKRSPYEFRGQFWIFFLAGYDTTASPFVPKTCGPFGTRTFRTNCARKWMTFWLQIMVNLLMKLFRA</sequence>
<dbReference type="PANTHER" id="PTHR24302">
    <property type="entry name" value="CYTOCHROME P450 FAMILY 3"/>
    <property type="match status" value="1"/>
</dbReference>
<dbReference type="EMBL" id="BMAV01016625">
    <property type="protein sequence ID" value="GFY67562.1"/>
    <property type="molecule type" value="Genomic_DNA"/>
</dbReference>
<reference evidence="7" key="1">
    <citation type="submission" date="2020-08" db="EMBL/GenBank/DDBJ databases">
        <title>Multicomponent nature underlies the extraordinary mechanical properties of spider dragline silk.</title>
        <authorList>
            <person name="Kono N."/>
            <person name="Nakamura H."/>
            <person name="Mori M."/>
            <person name="Yoshida Y."/>
            <person name="Ohtoshi R."/>
            <person name="Malay A.D."/>
            <person name="Moran D.A.P."/>
            <person name="Tomita M."/>
            <person name="Numata K."/>
            <person name="Arakawa K."/>
        </authorList>
    </citation>
    <scope>NUCLEOTIDE SEQUENCE</scope>
</reference>
<comment type="similarity">
    <text evidence="1">Belongs to the cytochrome P450 family.</text>
</comment>
<dbReference type="InterPro" id="IPR001128">
    <property type="entry name" value="Cyt_P450"/>
</dbReference>
<comment type="caution">
    <text evidence="7">The sequence shown here is derived from an EMBL/GenBank/DDBJ whole genome shotgun (WGS) entry which is preliminary data.</text>
</comment>
<evidence type="ECO:0000256" key="2">
    <source>
        <dbReference type="ARBA" id="ARBA00022617"/>
    </source>
</evidence>
<dbReference type="InterPro" id="IPR050705">
    <property type="entry name" value="Cytochrome_P450_3A"/>
</dbReference>
<dbReference type="GO" id="GO:0008395">
    <property type="term" value="F:steroid hydroxylase activity"/>
    <property type="evidence" value="ECO:0007669"/>
    <property type="project" value="TreeGrafter"/>
</dbReference>
<keyword evidence="3" id="KW-0479">Metal-binding</keyword>
<dbReference type="Proteomes" id="UP000886998">
    <property type="component" value="Unassembled WGS sequence"/>
</dbReference>
<evidence type="ECO:0000256" key="1">
    <source>
        <dbReference type="ARBA" id="ARBA00010617"/>
    </source>
</evidence>
<dbReference type="Gene3D" id="1.10.630.10">
    <property type="entry name" value="Cytochrome P450"/>
    <property type="match status" value="1"/>
</dbReference>
<organism evidence="7 8">
    <name type="scientific">Trichonephila inaurata madagascariensis</name>
    <dbReference type="NCBI Taxonomy" id="2747483"/>
    <lineage>
        <taxon>Eukaryota</taxon>
        <taxon>Metazoa</taxon>
        <taxon>Ecdysozoa</taxon>
        <taxon>Arthropoda</taxon>
        <taxon>Chelicerata</taxon>
        <taxon>Arachnida</taxon>
        <taxon>Araneae</taxon>
        <taxon>Araneomorphae</taxon>
        <taxon>Entelegynae</taxon>
        <taxon>Araneoidea</taxon>
        <taxon>Nephilidae</taxon>
        <taxon>Trichonephila</taxon>
        <taxon>Trichonephila inaurata</taxon>
    </lineage>
</organism>
<keyword evidence="2" id="KW-0349">Heme</keyword>
<gene>
    <name evidence="7" type="primary">Cyp3a11_3</name>
    <name evidence="7" type="ORF">TNIN_283121</name>
</gene>
<dbReference type="SUPFAM" id="SSF48264">
    <property type="entry name" value="Cytochrome P450"/>
    <property type="match status" value="1"/>
</dbReference>
<evidence type="ECO:0000256" key="6">
    <source>
        <dbReference type="ARBA" id="ARBA00023033"/>
    </source>
</evidence>
<dbReference type="PANTHER" id="PTHR24302:SF15">
    <property type="entry name" value="FATTY-ACID PEROXYGENASE"/>
    <property type="match status" value="1"/>
</dbReference>
<evidence type="ECO:0000256" key="4">
    <source>
        <dbReference type="ARBA" id="ARBA00023002"/>
    </source>
</evidence>
<evidence type="ECO:0000313" key="8">
    <source>
        <dbReference type="Proteomes" id="UP000886998"/>
    </source>
</evidence>
<keyword evidence="6" id="KW-0503">Monooxygenase</keyword>
<proteinExistence type="inferred from homology"/>
<dbReference type="Pfam" id="PF00067">
    <property type="entry name" value="p450"/>
    <property type="match status" value="1"/>
</dbReference>
<accession>A0A8X6YB93</accession>
<keyword evidence="8" id="KW-1185">Reference proteome</keyword>
<keyword evidence="5" id="KW-0408">Iron</keyword>
<evidence type="ECO:0000313" key="7">
    <source>
        <dbReference type="EMBL" id="GFY67562.1"/>
    </source>
</evidence>
<evidence type="ECO:0000256" key="5">
    <source>
        <dbReference type="ARBA" id="ARBA00023004"/>
    </source>
</evidence>
<dbReference type="GO" id="GO:0005506">
    <property type="term" value="F:iron ion binding"/>
    <property type="evidence" value="ECO:0007669"/>
    <property type="project" value="InterPro"/>
</dbReference>
<protein>
    <submittedName>
        <fullName evidence="7">Cytochrome P450 3A11</fullName>
    </submittedName>
</protein>